<evidence type="ECO:0000313" key="1">
    <source>
        <dbReference type="EMBL" id="QPL30867.1"/>
    </source>
</evidence>
<evidence type="ECO:0008006" key="3">
    <source>
        <dbReference type="Google" id="ProtNLM"/>
    </source>
</evidence>
<gene>
    <name evidence="1" type="ORF">I5R27_18875</name>
</gene>
<organism evidence="1 2">
    <name type="scientific">Pseudomonas fragi</name>
    <dbReference type="NCBI Taxonomy" id="296"/>
    <lineage>
        <taxon>Bacteria</taxon>
        <taxon>Pseudomonadati</taxon>
        <taxon>Pseudomonadota</taxon>
        <taxon>Gammaproteobacteria</taxon>
        <taxon>Pseudomonadales</taxon>
        <taxon>Pseudomonadaceae</taxon>
        <taxon>Pseudomonas</taxon>
    </lineage>
</organism>
<sequence>MYSGFSFSKVVIIQSLGADGDIPTGRLIAEYIEPVIKENEFDIPVEVIDCESPEEFIETLKELTAKAILGDCPLVHVDCHGDFEAGLSFSNGSDLEWQAVASALTSLNIATRFNLLAIFSACFGFYFTETMGITKPAPCWCLVAPCSAIKQDEILNNLRTFYEELFSTKDIGLSIQNLVNTELQHGAWICSLTEELFDRLTEDYLVKHCSKESGKLRLDEFMEKTKNKVTRKEMKVNFREQNRTRLFEYFDLYFSTRLVPENKSRFKKVRHRLATRIKTLKATKKYYL</sequence>
<accession>A0A9Q6YDE0</accession>
<proteinExistence type="predicted"/>
<evidence type="ECO:0000313" key="2">
    <source>
        <dbReference type="Proteomes" id="UP000594467"/>
    </source>
</evidence>
<dbReference type="RefSeq" id="WP_196882946.1">
    <property type="nucleotide sequence ID" value="NZ_CP065202.1"/>
</dbReference>
<protein>
    <recommendedName>
        <fullName evidence="3">CHAT domain-containing protein</fullName>
    </recommendedName>
</protein>
<dbReference type="AlphaFoldDB" id="A0A9Q6YDE0"/>
<dbReference type="EMBL" id="CP065202">
    <property type="protein sequence ID" value="QPL30867.1"/>
    <property type="molecule type" value="Genomic_DNA"/>
</dbReference>
<reference evidence="1 2" key="1">
    <citation type="submission" date="2020-11" db="EMBL/GenBank/DDBJ databases">
        <title>The Complete Genome of Pseudomonas fragi A13BB.</title>
        <authorList>
            <person name="Awolope O.K."/>
            <person name="O'Driscoll N.H."/>
            <person name="Di Salvo A."/>
            <person name="Lamb A.J."/>
        </authorList>
    </citation>
    <scope>NUCLEOTIDE SEQUENCE [LARGE SCALE GENOMIC DNA]</scope>
    <source>
        <strain evidence="1 2">A13BB</strain>
    </source>
</reference>
<name>A0A9Q6YDE0_PSEFR</name>
<dbReference type="Proteomes" id="UP000594467">
    <property type="component" value="Chromosome"/>
</dbReference>